<evidence type="ECO:0000313" key="1">
    <source>
        <dbReference type="EMBL" id="SVD08824.1"/>
    </source>
</evidence>
<organism evidence="1">
    <name type="scientific">marine metagenome</name>
    <dbReference type="NCBI Taxonomy" id="408172"/>
    <lineage>
        <taxon>unclassified sequences</taxon>
        <taxon>metagenomes</taxon>
        <taxon>ecological metagenomes</taxon>
    </lineage>
</organism>
<gene>
    <name evidence="1" type="ORF">METZ01_LOCUS361678</name>
</gene>
<dbReference type="AlphaFoldDB" id="A0A382SFY7"/>
<accession>A0A382SFY7</accession>
<reference evidence="1" key="1">
    <citation type="submission" date="2018-05" db="EMBL/GenBank/DDBJ databases">
        <authorList>
            <person name="Lanie J.A."/>
            <person name="Ng W.-L."/>
            <person name="Kazmierczak K.M."/>
            <person name="Andrzejewski T.M."/>
            <person name="Davidsen T.M."/>
            <person name="Wayne K.J."/>
            <person name="Tettelin H."/>
            <person name="Glass J.I."/>
            <person name="Rusch D."/>
            <person name="Podicherti R."/>
            <person name="Tsui H.-C.T."/>
            <person name="Winkler M.E."/>
        </authorList>
    </citation>
    <scope>NUCLEOTIDE SEQUENCE</scope>
</reference>
<proteinExistence type="predicted"/>
<sequence length="68" mass="7161">MNIVKLVGPACIIPILSIGLLGCSSDQVDETPRKAKTPEVTSAPLKQLTVEPAAASVDQEPYEVKKTA</sequence>
<name>A0A382SFY7_9ZZZZ</name>
<dbReference type="EMBL" id="UINC01128828">
    <property type="protein sequence ID" value="SVD08824.1"/>
    <property type="molecule type" value="Genomic_DNA"/>
</dbReference>
<feature type="non-terminal residue" evidence="1">
    <location>
        <position position="68"/>
    </location>
</feature>
<dbReference type="PROSITE" id="PS51257">
    <property type="entry name" value="PROKAR_LIPOPROTEIN"/>
    <property type="match status" value="1"/>
</dbReference>
<protein>
    <submittedName>
        <fullName evidence="1">Uncharacterized protein</fullName>
    </submittedName>
</protein>